<keyword evidence="6" id="KW-1185">Reference proteome</keyword>
<proteinExistence type="inferred from homology"/>
<keyword evidence="2" id="KW-0489">Methyltransferase</keyword>
<feature type="non-terminal residue" evidence="5">
    <location>
        <position position="1"/>
    </location>
</feature>
<dbReference type="OrthoDB" id="411785at2759"/>
<evidence type="ECO:0000256" key="3">
    <source>
        <dbReference type="ARBA" id="ARBA00022679"/>
    </source>
</evidence>
<dbReference type="Gene3D" id="3.40.50.150">
    <property type="entry name" value="Vaccinia Virus protein VP39"/>
    <property type="match status" value="1"/>
</dbReference>
<comment type="similarity">
    <text evidence="1">Belongs to the methyltransferase superfamily.</text>
</comment>
<dbReference type="InterPro" id="IPR013216">
    <property type="entry name" value="Methyltransf_11"/>
</dbReference>
<organism evidence="5 6">
    <name type="scientific">Trematosphaeria pertusa</name>
    <dbReference type="NCBI Taxonomy" id="390896"/>
    <lineage>
        <taxon>Eukaryota</taxon>
        <taxon>Fungi</taxon>
        <taxon>Dikarya</taxon>
        <taxon>Ascomycota</taxon>
        <taxon>Pezizomycotina</taxon>
        <taxon>Dothideomycetes</taxon>
        <taxon>Pleosporomycetidae</taxon>
        <taxon>Pleosporales</taxon>
        <taxon>Massarineae</taxon>
        <taxon>Trematosphaeriaceae</taxon>
        <taxon>Trematosphaeria</taxon>
    </lineage>
</organism>
<reference evidence="5" key="1">
    <citation type="journal article" date="2020" name="Stud. Mycol.">
        <title>101 Dothideomycetes genomes: a test case for predicting lifestyles and emergence of pathogens.</title>
        <authorList>
            <person name="Haridas S."/>
            <person name="Albert R."/>
            <person name="Binder M."/>
            <person name="Bloem J."/>
            <person name="Labutti K."/>
            <person name="Salamov A."/>
            <person name="Andreopoulos B."/>
            <person name="Baker S."/>
            <person name="Barry K."/>
            <person name="Bills G."/>
            <person name="Bluhm B."/>
            <person name="Cannon C."/>
            <person name="Castanera R."/>
            <person name="Culley D."/>
            <person name="Daum C."/>
            <person name="Ezra D."/>
            <person name="Gonzalez J."/>
            <person name="Henrissat B."/>
            <person name="Kuo A."/>
            <person name="Liang C."/>
            <person name="Lipzen A."/>
            <person name="Lutzoni F."/>
            <person name="Magnuson J."/>
            <person name="Mondo S."/>
            <person name="Nolan M."/>
            <person name="Ohm R."/>
            <person name="Pangilinan J."/>
            <person name="Park H.-J."/>
            <person name="Ramirez L."/>
            <person name="Alfaro M."/>
            <person name="Sun H."/>
            <person name="Tritt A."/>
            <person name="Yoshinaga Y."/>
            <person name="Zwiers L.-H."/>
            <person name="Turgeon B."/>
            <person name="Goodwin S."/>
            <person name="Spatafora J."/>
            <person name="Crous P."/>
            <person name="Grigoriev I."/>
        </authorList>
    </citation>
    <scope>NUCLEOTIDE SEQUENCE</scope>
    <source>
        <strain evidence="5">CBS 122368</strain>
    </source>
</reference>
<dbReference type="RefSeq" id="XP_033676761.1">
    <property type="nucleotide sequence ID" value="XM_033824378.1"/>
</dbReference>
<dbReference type="PANTHER" id="PTHR12176">
    <property type="entry name" value="SAM-DEPENDENT METHYLTRANSFERASE SUPERFAMILY PROTEIN"/>
    <property type="match status" value="1"/>
</dbReference>
<protein>
    <recommendedName>
        <fullName evidence="4">Methyltransferase type 11 domain-containing protein</fullName>
    </recommendedName>
</protein>
<dbReference type="InterPro" id="IPR029063">
    <property type="entry name" value="SAM-dependent_MTases_sf"/>
</dbReference>
<dbReference type="PANTHER" id="PTHR12176:SF80">
    <property type="entry name" value="EEF1A LYSINE METHYLTRANSFERASE 4"/>
    <property type="match status" value="1"/>
</dbReference>
<dbReference type="InterPro" id="IPR051419">
    <property type="entry name" value="Lys/N-term_MeTrsfase_sf"/>
</dbReference>
<evidence type="ECO:0000259" key="4">
    <source>
        <dbReference type="Pfam" id="PF08241"/>
    </source>
</evidence>
<evidence type="ECO:0000256" key="1">
    <source>
        <dbReference type="ARBA" id="ARBA00008361"/>
    </source>
</evidence>
<evidence type="ECO:0000256" key="2">
    <source>
        <dbReference type="ARBA" id="ARBA00022603"/>
    </source>
</evidence>
<dbReference type="SUPFAM" id="SSF53335">
    <property type="entry name" value="S-adenosyl-L-methionine-dependent methyltransferases"/>
    <property type="match status" value="1"/>
</dbReference>
<dbReference type="AlphaFoldDB" id="A0A6A6HUQ5"/>
<dbReference type="GO" id="GO:0032259">
    <property type="term" value="P:methylation"/>
    <property type="evidence" value="ECO:0007669"/>
    <property type="project" value="UniProtKB-KW"/>
</dbReference>
<keyword evidence="3" id="KW-0808">Transferase</keyword>
<dbReference type="Proteomes" id="UP000800094">
    <property type="component" value="Unassembled WGS sequence"/>
</dbReference>
<accession>A0A6A6HUQ5</accession>
<dbReference type="GeneID" id="54577708"/>
<dbReference type="GO" id="GO:0008757">
    <property type="term" value="F:S-adenosylmethionine-dependent methyltransferase activity"/>
    <property type="evidence" value="ECO:0007669"/>
    <property type="project" value="InterPro"/>
</dbReference>
<feature type="domain" description="Methyltransferase type 11" evidence="4">
    <location>
        <begin position="9"/>
        <end position="103"/>
    </location>
</feature>
<evidence type="ECO:0000313" key="5">
    <source>
        <dbReference type="EMBL" id="KAF2241757.1"/>
    </source>
</evidence>
<sequence length="157" mass="17911">GGQTIPYDLLKRGYENQLCIDFSAVVVELMKSRHPNDGVEWSVGGVRNMPDIPSNSIDVAFNKGTLDAMIYRTPWSPPDDVMENTGKYMNEVFRALKDDGFFLYITYRQPHFVKPIINRNNEWTLEMEVLGGGDSFEYFDFILRKQSPPTVPIPAAE</sequence>
<evidence type="ECO:0000313" key="6">
    <source>
        <dbReference type="Proteomes" id="UP000800094"/>
    </source>
</evidence>
<dbReference type="EMBL" id="ML987210">
    <property type="protein sequence ID" value="KAF2241757.1"/>
    <property type="molecule type" value="Genomic_DNA"/>
</dbReference>
<dbReference type="Pfam" id="PF08241">
    <property type="entry name" value="Methyltransf_11"/>
    <property type="match status" value="1"/>
</dbReference>
<name>A0A6A6HUQ5_9PLEO</name>
<gene>
    <name evidence="5" type="ORF">BU26DRAFT_440185</name>
</gene>